<dbReference type="Gene3D" id="3.40.50.300">
    <property type="entry name" value="P-loop containing nucleotide triphosphate hydrolases"/>
    <property type="match status" value="1"/>
</dbReference>
<evidence type="ECO:0000256" key="2">
    <source>
        <dbReference type="ARBA" id="ARBA00022475"/>
    </source>
</evidence>
<feature type="domain" description="Mop" evidence="11">
    <location>
        <begin position="296"/>
        <end position="361"/>
    </location>
</feature>
<dbReference type="AlphaFoldDB" id="A0A2U3B9W8"/>
<dbReference type="GO" id="GO:0005524">
    <property type="term" value="F:ATP binding"/>
    <property type="evidence" value="ECO:0007669"/>
    <property type="project" value="UniProtKB-KW"/>
</dbReference>
<dbReference type="GO" id="GO:0015098">
    <property type="term" value="F:molybdate ion transmembrane transporter activity"/>
    <property type="evidence" value="ECO:0007669"/>
    <property type="project" value="InterPro"/>
</dbReference>
<keyword evidence="4" id="KW-0997">Cell inner membrane</keyword>
<dbReference type="SUPFAM" id="SSF52540">
    <property type="entry name" value="P-loop containing nucleoside triphosphate hydrolases"/>
    <property type="match status" value="1"/>
</dbReference>
<keyword evidence="6 12" id="KW-0067">ATP-binding</keyword>
<dbReference type="InterPro" id="IPR004606">
    <property type="entry name" value="Mop_domain"/>
</dbReference>
<protein>
    <submittedName>
        <fullName evidence="12">Molybdenum ABC transporter ATP-binding protein</fullName>
    </submittedName>
</protein>
<dbReference type="PROSITE" id="PS50893">
    <property type="entry name" value="ABC_TRANSPORTER_2"/>
    <property type="match status" value="1"/>
</dbReference>
<evidence type="ECO:0000256" key="4">
    <source>
        <dbReference type="ARBA" id="ARBA00022519"/>
    </source>
</evidence>
<dbReference type="NCBIfam" id="TIGR02142">
    <property type="entry name" value="modC_ABC"/>
    <property type="match status" value="1"/>
</dbReference>
<dbReference type="InterPro" id="IPR011868">
    <property type="entry name" value="ModC_ABC_ATP-bd"/>
</dbReference>
<dbReference type="InterPro" id="IPR050334">
    <property type="entry name" value="Molybdenum_import_ModC"/>
</dbReference>
<evidence type="ECO:0000256" key="6">
    <source>
        <dbReference type="ARBA" id="ARBA00022840"/>
    </source>
</evidence>
<dbReference type="GO" id="GO:0016020">
    <property type="term" value="C:membrane"/>
    <property type="evidence" value="ECO:0007669"/>
    <property type="project" value="InterPro"/>
</dbReference>
<sequence>MHKDSIVARFDIRYEDFSLNLDLTLPAKGVTILFGHSGSGKTTCLRAMAGLEKLSHGYFSAGGEVWQDSEQGLFVPTYRRNIGYVFQEAGLFPHLSVRKNLEYGLKRIESAKQKVDMESICALLGINHLLERSTARLSGGEKQRISIARALLTSPDLLLMDEPLSALDNRRKAEILPYLEKLHKELSIPVIYVTHSVEELARLADHIVLFDKGTIVASDNAISIMSDPQYQELFGDGLGSIIDTTIAEHCDDHMTRLDIGGNTDFWIRSHYGVVGEQYRCRILASDVSVCLSRPKDSSISNEVLTKIVQIEPAAKTGEVTLVLETKSGNRFLSLITERSLRQLGLSTGIEVWAQVKSVAIC</sequence>
<dbReference type="Gene3D" id="2.40.50.100">
    <property type="match status" value="1"/>
</dbReference>
<dbReference type="Pfam" id="PF00005">
    <property type="entry name" value="ABC_tran"/>
    <property type="match status" value="1"/>
</dbReference>
<keyword evidence="2" id="KW-1003">Cell membrane</keyword>
<reference evidence="12 13" key="1">
    <citation type="submission" date="2018-05" db="EMBL/GenBank/DDBJ databases">
        <title>Vibrio limimaris sp. nov., isolated from marine sediment.</title>
        <authorList>
            <person name="Li C.-M."/>
        </authorList>
    </citation>
    <scope>NUCLEOTIDE SEQUENCE [LARGE SCALE GENOMIC DNA]</scope>
    <source>
        <strain evidence="12 13">E4404</strain>
    </source>
</reference>
<keyword evidence="7" id="KW-1278">Translocase</keyword>
<dbReference type="PANTHER" id="PTHR43514:SF10">
    <property type="entry name" value="MOLYBDENUM IMPORT ATP-BINDING PROTEIN MODC 2"/>
    <property type="match status" value="1"/>
</dbReference>
<dbReference type="InterPro" id="IPR005116">
    <property type="entry name" value="Transp-assoc_OB_typ1"/>
</dbReference>
<gene>
    <name evidence="12" type="primary">modC</name>
    <name evidence="12" type="ORF">DI392_09040</name>
</gene>
<dbReference type="GO" id="GO:0140359">
    <property type="term" value="F:ABC-type transporter activity"/>
    <property type="evidence" value="ECO:0007669"/>
    <property type="project" value="InterPro"/>
</dbReference>
<dbReference type="Pfam" id="PF03459">
    <property type="entry name" value="TOBE"/>
    <property type="match status" value="1"/>
</dbReference>
<evidence type="ECO:0000256" key="9">
    <source>
        <dbReference type="PROSITE-ProRule" id="PRU01213"/>
    </source>
</evidence>
<keyword evidence="3 9" id="KW-0500">Molybdenum</keyword>
<dbReference type="InterPro" id="IPR008995">
    <property type="entry name" value="Mo/tungstate-bd_C_term_dom"/>
</dbReference>
<dbReference type="Proteomes" id="UP000245362">
    <property type="component" value="Unassembled WGS sequence"/>
</dbReference>
<feature type="domain" description="ABC transporter" evidence="10">
    <location>
        <begin position="1"/>
        <end position="237"/>
    </location>
</feature>
<dbReference type="GO" id="GO:0016887">
    <property type="term" value="F:ATP hydrolysis activity"/>
    <property type="evidence" value="ECO:0007669"/>
    <property type="project" value="InterPro"/>
</dbReference>
<dbReference type="PROSITE" id="PS51866">
    <property type="entry name" value="MOP"/>
    <property type="match status" value="1"/>
</dbReference>
<keyword evidence="8" id="KW-0472">Membrane</keyword>
<organism evidence="12 13">
    <name type="scientific">Vibrio albus</name>
    <dbReference type="NCBI Taxonomy" id="2200953"/>
    <lineage>
        <taxon>Bacteria</taxon>
        <taxon>Pseudomonadati</taxon>
        <taxon>Pseudomonadota</taxon>
        <taxon>Gammaproteobacteria</taxon>
        <taxon>Vibrionales</taxon>
        <taxon>Vibrionaceae</taxon>
        <taxon>Vibrio</taxon>
    </lineage>
</organism>
<dbReference type="SUPFAM" id="SSF50331">
    <property type="entry name" value="MOP-like"/>
    <property type="match status" value="1"/>
</dbReference>
<dbReference type="InterPro" id="IPR003593">
    <property type="entry name" value="AAA+_ATPase"/>
</dbReference>
<dbReference type="SMART" id="SM00382">
    <property type="entry name" value="AAA"/>
    <property type="match status" value="1"/>
</dbReference>
<evidence type="ECO:0000256" key="5">
    <source>
        <dbReference type="ARBA" id="ARBA00022741"/>
    </source>
</evidence>
<accession>A0A2U3B9W8</accession>
<dbReference type="RefSeq" id="WP_109319590.1">
    <property type="nucleotide sequence ID" value="NZ_QFWT01000004.1"/>
</dbReference>
<dbReference type="PROSITE" id="PS00211">
    <property type="entry name" value="ABC_TRANSPORTER_1"/>
    <property type="match status" value="1"/>
</dbReference>
<proteinExistence type="predicted"/>
<keyword evidence="13" id="KW-1185">Reference proteome</keyword>
<evidence type="ECO:0000256" key="3">
    <source>
        <dbReference type="ARBA" id="ARBA00022505"/>
    </source>
</evidence>
<evidence type="ECO:0000259" key="10">
    <source>
        <dbReference type="PROSITE" id="PS50893"/>
    </source>
</evidence>
<dbReference type="InterPro" id="IPR027417">
    <property type="entry name" value="P-loop_NTPase"/>
</dbReference>
<evidence type="ECO:0000256" key="7">
    <source>
        <dbReference type="ARBA" id="ARBA00022967"/>
    </source>
</evidence>
<dbReference type="InterPro" id="IPR017871">
    <property type="entry name" value="ABC_transporter-like_CS"/>
</dbReference>
<dbReference type="PANTHER" id="PTHR43514">
    <property type="entry name" value="ABC TRANSPORTER I FAMILY MEMBER 10"/>
    <property type="match status" value="1"/>
</dbReference>
<evidence type="ECO:0000313" key="13">
    <source>
        <dbReference type="Proteomes" id="UP000245362"/>
    </source>
</evidence>
<dbReference type="InterPro" id="IPR003439">
    <property type="entry name" value="ABC_transporter-like_ATP-bd"/>
</dbReference>
<dbReference type="OrthoDB" id="9802264at2"/>
<evidence type="ECO:0000313" key="12">
    <source>
        <dbReference type="EMBL" id="PWI33599.1"/>
    </source>
</evidence>
<evidence type="ECO:0000256" key="8">
    <source>
        <dbReference type="ARBA" id="ARBA00023136"/>
    </source>
</evidence>
<dbReference type="EMBL" id="QFWT01000004">
    <property type="protein sequence ID" value="PWI33599.1"/>
    <property type="molecule type" value="Genomic_DNA"/>
</dbReference>
<keyword evidence="1" id="KW-0813">Transport</keyword>
<keyword evidence="5" id="KW-0547">Nucleotide-binding</keyword>
<evidence type="ECO:0000259" key="11">
    <source>
        <dbReference type="PROSITE" id="PS51866"/>
    </source>
</evidence>
<comment type="caution">
    <text evidence="12">The sequence shown here is derived from an EMBL/GenBank/DDBJ whole genome shotgun (WGS) entry which is preliminary data.</text>
</comment>
<evidence type="ECO:0000256" key="1">
    <source>
        <dbReference type="ARBA" id="ARBA00022448"/>
    </source>
</evidence>
<name>A0A2U3B9W8_9VIBR</name>